<name>A0A4D6H562_9EURY</name>
<evidence type="ECO:0000256" key="1">
    <source>
        <dbReference type="SAM" id="MobiDB-lite"/>
    </source>
</evidence>
<feature type="region of interest" description="Disordered" evidence="1">
    <location>
        <begin position="1"/>
        <end position="71"/>
    </location>
</feature>
<feature type="compositionally biased region" description="Basic and acidic residues" evidence="1">
    <location>
        <begin position="1"/>
        <end position="11"/>
    </location>
</feature>
<gene>
    <name evidence="2" type="ORF">DV707_09955</name>
</gene>
<proteinExistence type="predicted"/>
<dbReference type="EMBL" id="CP031311">
    <property type="protein sequence ID" value="QCC47957.1"/>
    <property type="molecule type" value="Genomic_DNA"/>
</dbReference>
<dbReference type="KEGG" id="hlm:DV707_09955"/>
<dbReference type="AlphaFoldDB" id="A0A4D6H562"/>
<evidence type="ECO:0000313" key="2">
    <source>
        <dbReference type="EMBL" id="QCC47957.1"/>
    </source>
</evidence>
<dbReference type="Proteomes" id="UP000296733">
    <property type="component" value="Chromosome"/>
</dbReference>
<protein>
    <submittedName>
        <fullName evidence="2">Uncharacterized protein</fullName>
    </submittedName>
</protein>
<sequence>MHLVSRDRNTDTFDPGRGPPYPSALRRLRSGAAGRTKVMTRDHADIDQDRPRANRRSVDDRRGSVAVRRGR</sequence>
<evidence type="ECO:0000313" key="3">
    <source>
        <dbReference type="Proteomes" id="UP000296733"/>
    </source>
</evidence>
<reference evidence="2 3" key="1">
    <citation type="journal article" date="2019" name="Nat. Commun.">
        <title>A new type of DNA phosphorothioation-based antiviral system in archaea.</title>
        <authorList>
            <person name="Xiong L."/>
            <person name="Liu S."/>
            <person name="Chen S."/>
            <person name="Xiao Y."/>
            <person name="Zhu B."/>
            <person name="Gao Y."/>
            <person name="Zhang Y."/>
            <person name="Chen B."/>
            <person name="Luo J."/>
            <person name="Deng Z."/>
            <person name="Chen X."/>
            <person name="Wang L."/>
            <person name="Chen S."/>
        </authorList>
    </citation>
    <scope>NUCLEOTIDE SEQUENCE [LARGE SCALE GENOMIC DNA]</scope>
    <source>
        <strain evidence="2 3">CGMCC 1.10331</strain>
    </source>
</reference>
<feature type="compositionally biased region" description="Basic and acidic residues" evidence="1">
    <location>
        <begin position="39"/>
        <end position="63"/>
    </location>
</feature>
<organism evidence="2 3">
    <name type="scientific">Halobellus limi</name>
    <dbReference type="NCBI Taxonomy" id="699433"/>
    <lineage>
        <taxon>Archaea</taxon>
        <taxon>Methanobacteriati</taxon>
        <taxon>Methanobacteriota</taxon>
        <taxon>Stenosarchaea group</taxon>
        <taxon>Halobacteria</taxon>
        <taxon>Halobacteriales</taxon>
        <taxon>Haloferacaceae</taxon>
        <taxon>Halobellus</taxon>
    </lineage>
</organism>
<accession>A0A4D6H562</accession>